<reference evidence="13" key="1">
    <citation type="submission" date="2022-12" db="EMBL/GenBank/DDBJ databases">
        <authorList>
            <person name="Alioto T."/>
            <person name="Alioto T."/>
            <person name="Gomez Garrido J."/>
        </authorList>
    </citation>
    <scope>NUCLEOTIDE SEQUENCE</scope>
</reference>
<name>A0AA35JZX8_9SAUR</name>
<dbReference type="SUPFAM" id="SSF47353">
    <property type="entry name" value="Retrovirus capsid dimerization domain-like"/>
    <property type="match status" value="1"/>
</dbReference>
<dbReference type="GO" id="GO:0008270">
    <property type="term" value="F:zinc ion binding"/>
    <property type="evidence" value="ECO:0007669"/>
    <property type="project" value="UniProtKB-KW"/>
</dbReference>
<dbReference type="CDD" id="cd07936">
    <property type="entry name" value="SCAN"/>
    <property type="match status" value="1"/>
</dbReference>
<keyword evidence="8" id="KW-0539">Nucleus</keyword>
<keyword evidence="7" id="KW-0238">DNA-binding</keyword>
<evidence type="ECO:0000256" key="2">
    <source>
        <dbReference type="ARBA" id="ARBA00006991"/>
    </source>
</evidence>
<dbReference type="AlphaFoldDB" id="A0AA35JZX8"/>
<protein>
    <submittedName>
        <fullName evidence="13">Finger 397-like</fullName>
    </submittedName>
</protein>
<feature type="domain" description="C2H2-type" evidence="11">
    <location>
        <begin position="513"/>
        <end position="540"/>
    </location>
</feature>
<dbReference type="FunFam" id="3.30.160.60:FF:001498">
    <property type="entry name" value="Zinc finger protein 404"/>
    <property type="match status" value="1"/>
</dbReference>
<feature type="domain" description="C2H2-type" evidence="11">
    <location>
        <begin position="569"/>
        <end position="596"/>
    </location>
</feature>
<evidence type="ECO:0000256" key="6">
    <source>
        <dbReference type="ARBA" id="ARBA00022833"/>
    </source>
</evidence>
<evidence type="ECO:0000256" key="9">
    <source>
        <dbReference type="PROSITE-ProRule" id="PRU00042"/>
    </source>
</evidence>
<organism evidence="13 14">
    <name type="scientific">Podarcis lilfordi</name>
    <name type="common">Lilford's wall lizard</name>
    <dbReference type="NCBI Taxonomy" id="74358"/>
    <lineage>
        <taxon>Eukaryota</taxon>
        <taxon>Metazoa</taxon>
        <taxon>Chordata</taxon>
        <taxon>Craniata</taxon>
        <taxon>Vertebrata</taxon>
        <taxon>Euteleostomi</taxon>
        <taxon>Lepidosauria</taxon>
        <taxon>Squamata</taxon>
        <taxon>Bifurcata</taxon>
        <taxon>Unidentata</taxon>
        <taxon>Episquamata</taxon>
        <taxon>Laterata</taxon>
        <taxon>Lacertibaenia</taxon>
        <taxon>Lacertidae</taxon>
        <taxon>Podarcis</taxon>
    </lineage>
</organism>
<evidence type="ECO:0000256" key="8">
    <source>
        <dbReference type="ARBA" id="ARBA00023242"/>
    </source>
</evidence>
<evidence type="ECO:0000256" key="3">
    <source>
        <dbReference type="ARBA" id="ARBA00022723"/>
    </source>
</evidence>
<keyword evidence="3" id="KW-0479">Metal-binding</keyword>
<dbReference type="InterPro" id="IPR050331">
    <property type="entry name" value="Zinc_finger"/>
</dbReference>
<dbReference type="Gene3D" id="1.10.4020.10">
    <property type="entry name" value="DNA breaking-rejoining enzymes"/>
    <property type="match status" value="1"/>
</dbReference>
<keyword evidence="5 9" id="KW-0863">Zinc-finger</keyword>
<keyword evidence="14" id="KW-1185">Reference proteome</keyword>
<evidence type="ECO:0000313" key="14">
    <source>
        <dbReference type="Proteomes" id="UP001178461"/>
    </source>
</evidence>
<dbReference type="Pfam" id="PF00096">
    <property type="entry name" value="zf-C2H2"/>
    <property type="match status" value="4"/>
</dbReference>
<dbReference type="PROSITE" id="PS00028">
    <property type="entry name" value="ZINC_FINGER_C2H2_1"/>
    <property type="match status" value="4"/>
</dbReference>
<sequence length="643" mass="73517">MPRQRTFPISEVTPLLVEEREAIVQENGEISGRNHMVWRRLSEKLAKKKINISAYSLYLAVLRGRYEVYQTLGNCTEPVASDRGNHEHSSALSSDESRDHNMDGSTEESEEEEEYFLSNQKIVDETLDRKKFTVTFSTEEWAEISPEDLTYRSRRENSIRTYNIELEKKFSEPNKMEELGLAGPEAKEELEAGGQDLCVVQVGTVQELLSRAAPPQIKKEPDEAIQQHWETQWQEFLRRMQSPQLEWGQQSPRLPQLWSKDYAEDFQASVKAIVDTIWWPAGERMAQPLPGLLRESNEASQRLDPSVKVKEEVPDEEDTASLELRCWRFRRFGYKEAGGPREGLSRLRELCHRWLAPDAHTKEQILDLVILEQFLAILPPEMQSWVQGPLDEAAVESNAVESPLPMEVKPEEDEADGHIWMDFGLKRPKKVDGMPLTGAQGGLEELEEAPGRRMCPSEQPEETEGRAFPYNKGFNWCPSQKGLLKVVGEKTGSRSEKSCPPRADLPKKAQKMYECAYCGKICNNSAHLVIHERIHTGEKPHRCSECGKSFRQKGNLTTHKRIHMGEKPHECRDCGKSFSRRQQLVRHERIHSGEKPYRCAVCGKSFCRKDSLITHNGTHVREKSFECSDFGEGFPSNAGLQKT</sequence>
<dbReference type="PROSITE" id="PS50157">
    <property type="entry name" value="ZINC_FINGER_C2H2_2"/>
    <property type="match status" value="4"/>
</dbReference>
<dbReference type="PROSITE" id="PS50804">
    <property type="entry name" value="SCAN_BOX"/>
    <property type="match status" value="1"/>
</dbReference>
<dbReference type="Gene3D" id="3.30.160.60">
    <property type="entry name" value="Classic Zinc Finger"/>
    <property type="match status" value="4"/>
</dbReference>
<dbReference type="GO" id="GO:0010468">
    <property type="term" value="P:regulation of gene expression"/>
    <property type="evidence" value="ECO:0007669"/>
    <property type="project" value="TreeGrafter"/>
</dbReference>
<dbReference type="SUPFAM" id="SSF57667">
    <property type="entry name" value="beta-beta-alpha zinc fingers"/>
    <property type="match status" value="3"/>
</dbReference>
<dbReference type="SMART" id="SM00431">
    <property type="entry name" value="SCAN"/>
    <property type="match status" value="1"/>
</dbReference>
<feature type="domain" description="C2H2-type" evidence="11">
    <location>
        <begin position="541"/>
        <end position="568"/>
    </location>
</feature>
<dbReference type="GO" id="GO:0005634">
    <property type="term" value="C:nucleus"/>
    <property type="evidence" value="ECO:0007669"/>
    <property type="project" value="UniProtKB-SubCell"/>
</dbReference>
<proteinExistence type="inferred from homology"/>
<evidence type="ECO:0000256" key="10">
    <source>
        <dbReference type="SAM" id="MobiDB-lite"/>
    </source>
</evidence>
<evidence type="ECO:0000313" key="13">
    <source>
        <dbReference type="EMBL" id="CAI5768237.1"/>
    </source>
</evidence>
<dbReference type="FunFam" id="1.10.4020.10:FF:000001">
    <property type="entry name" value="zinc finger protein 263 isoform X1"/>
    <property type="match status" value="1"/>
</dbReference>
<comment type="similarity">
    <text evidence="2">Belongs to the krueppel C2H2-type zinc-finger protein family.</text>
</comment>
<dbReference type="EMBL" id="OX395127">
    <property type="protein sequence ID" value="CAI5768237.1"/>
    <property type="molecule type" value="Genomic_DNA"/>
</dbReference>
<gene>
    <name evidence="13" type="ORF">PODLI_1B034653</name>
</gene>
<evidence type="ECO:0000256" key="7">
    <source>
        <dbReference type="ARBA" id="ARBA00023125"/>
    </source>
</evidence>
<keyword evidence="6" id="KW-0862">Zinc</keyword>
<dbReference type="SMART" id="SM00355">
    <property type="entry name" value="ZnF_C2H2"/>
    <property type="match status" value="4"/>
</dbReference>
<dbReference type="GO" id="GO:0003677">
    <property type="term" value="F:DNA binding"/>
    <property type="evidence" value="ECO:0007669"/>
    <property type="project" value="UniProtKB-KW"/>
</dbReference>
<dbReference type="PANTHER" id="PTHR16515:SF66">
    <property type="entry name" value="C2H2-TYPE DOMAIN-CONTAINING PROTEIN"/>
    <property type="match status" value="1"/>
</dbReference>
<feature type="region of interest" description="Disordered" evidence="10">
    <location>
        <begin position="77"/>
        <end position="115"/>
    </location>
</feature>
<feature type="compositionally biased region" description="Acidic residues" evidence="10">
    <location>
        <begin position="105"/>
        <end position="115"/>
    </location>
</feature>
<dbReference type="FunFam" id="3.30.160.60:FF:000478">
    <property type="entry name" value="Zinc finger protein 133"/>
    <property type="match status" value="1"/>
</dbReference>
<feature type="domain" description="SCAN box" evidence="12">
    <location>
        <begin position="328"/>
        <end position="408"/>
    </location>
</feature>
<keyword evidence="4" id="KW-0677">Repeat</keyword>
<dbReference type="InterPro" id="IPR003309">
    <property type="entry name" value="SCAN_dom"/>
</dbReference>
<evidence type="ECO:0000259" key="11">
    <source>
        <dbReference type="PROSITE" id="PS50157"/>
    </source>
</evidence>
<evidence type="ECO:0000256" key="1">
    <source>
        <dbReference type="ARBA" id="ARBA00004123"/>
    </source>
</evidence>
<dbReference type="FunFam" id="3.30.160.60:FF:000446">
    <property type="entry name" value="Zinc finger protein"/>
    <property type="match status" value="1"/>
</dbReference>
<feature type="domain" description="C2H2-type" evidence="11">
    <location>
        <begin position="597"/>
        <end position="624"/>
    </location>
</feature>
<dbReference type="Pfam" id="PF02023">
    <property type="entry name" value="SCAN"/>
    <property type="match status" value="1"/>
</dbReference>
<dbReference type="InterPro" id="IPR036236">
    <property type="entry name" value="Znf_C2H2_sf"/>
</dbReference>
<dbReference type="InterPro" id="IPR013087">
    <property type="entry name" value="Znf_C2H2_type"/>
</dbReference>
<evidence type="ECO:0000256" key="5">
    <source>
        <dbReference type="ARBA" id="ARBA00022771"/>
    </source>
</evidence>
<feature type="compositionally biased region" description="Basic and acidic residues" evidence="10">
    <location>
        <begin position="83"/>
        <end position="102"/>
    </location>
</feature>
<dbReference type="PANTHER" id="PTHR16515">
    <property type="entry name" value="PR DOMAIN ZINC FINGER PROTEIN"/>
    <property type="match status" value="1"/>
</dbReference>
<accession>A0AA35JZX8</accession>
<dbReference type="Proteomes" id="UP001178461">
    <property type="component" value="Chromosome 2"/>
</dbReference>
<evidence type="ECO:0000256" key="4">
    <source>
        <dbReference type="ARBA" id="ARBA00022737"/>
    </source>
</evidence>
<evidence type="ECO:0000259" key="12">
    <source>
        <dbReference type="PROSITE" id="PS50804"/>
    </source>
</evidence>
<dbReference type="InterPro" id="IPR038269">
    <property type="entry name" value="SCAN_sf"/>
</dbReference>
<comment type="subcellular location">
    <subcellularLocation>
        <location evidence="1">Nucleus</location>
    </subcellularLocation>
</comment>
<dbReference type="FunFam" id="3.30.160.60:FF:000088">
    <property type="entry name" value="Zinc finger and SCAN domain containing 2"/>
    <property type="match status" value="1"/>
</dbReference>